<keyword evidence="5 8" id="KW-1133">Transmembrane helix</keyword>
<dbReference type="PANTHER" id="PTHR48022">
    <property type="entry name" value="PLASTIDIC GLUCOSE TRANSPORTER 4"/>
    <property type="match status" value="1"/>
</dbReference>
<accession>A0A8H4Q927</accession>
<organism evidence="10 11">
    <name type="scientific">Ophiocordyceps camponoti-floridani</name>
    <dbReference type="NCBI Taxonomy" id="2030778"/>
    <lineage>
        <taxon>Eukaryota</taxon>
        <taxon>Fungi</taxon>
        <taxon>Dikarya</taxon>
        <taxon>Ascomycota</taxon>
        <taxon>Pezizomycotina</taxon>
        <taxon>Sordariomycetes</taxon>
        <taxon>Hypocreomycetidae</taxon>
        <taxon>Hypocreales</taxon>
        <taxon>Ophiocordycipitaceae</taxon>
        <taxon>Ophiocordyceps</taxon>
    </lineage>
</organism>
<dbReference type="AlphaFoldDB" id="A0A8H4Q927"/>
<keyword evidence="10" id="KW-0762">Sugar transport</keyword>
<gene>
    <name evidence="10" type="ORF">GQ602_001659</name>
</gene>
<dbReference type="InterPro" id="IPR003663">
    <property type="entry name" value="Sugar/inositol_transpt"/>
</dbReference>
<dbReference type="PRINTS" id="PR00171">
    <property type="entry name" value="SUGRTRNSPORT"/>
</dbReference>
<dbReference type="InterPro" id="IPR005828">
    <property type="entry name" value="MFS_sugar_transport-like"/>
</dbReference>
<evidence type="ECO:0000256" key="8">
    <source>
        <dbReference type="SAM" id="Phobius"/>
    </source>
</evidence>
<comment type="similarity">
    <text evidence="2 7">Belongs to the major facilitator superfamily. Sugar transporter (TC 2.A.1.1) family.</text>
</comment>
<comment type="caution">
    <text evidence="10">The sequence shown here is derived from an EMBL/GenBank/DDBJ whole genome shotgun (WGS) entry which is preliminary data.</text>
</comment>
<feature type="transmembrane region" description="Helical" evidence="8">
    <location>
        <begin position="248"/>
        <end position="271"/>
    </location>
</feature>
<feature type="transmembrane region" description="Helical" evidence="8">
    <location>
        <begin position="283"/>
        <end position="304"/>
    </location>
</feature>
<name>A0A8H4Q927_9HYPO</name>
<keyword evidence="6 8" id="KW-0472">Membrane</keyword>
<dbReference type="CDD" id="cd17356">
    <property type="entry name" value="MFS_HXT"/>
    <property type="match status" value="1"/>
</dbReference>
<dbReference type="InterPro" id="IPR020846">
    <property type="entry name" value="MFS_dom"/>
</dbReference>
<evidence type="ECO:0000313" key="10">
    <source>
        <dbReference type="EMBL" id="KAF4591360.1"/>
    </source>
</evidence>
<evidence type="ECO:0000256" key="4">
    <source>
        <dbReference type="ARBA" id="ARBA00022692"/>
    </source>
</evidence>
<dbReference type="InterPro" id="IPR005829">
    <property type="entry name" value="Sugar_transporter_CS"/>
</dbReference>
<evidence type="ECO:0000256" key="2">
    <source>
        <dbReference type="ARBA" id="ARBA00010992"/>
    </source>
</evidence>
<dbReference type="PROSITE" id="PS50850">
    <property type="entry name" value="MFS"/>
    <property type="match status" value="1"/>
</dbReference>
<dbReference type="GO" id="GO:0016020">
    <property type="term" value="C:membrane"/>
    <property type="evidence" value="ECO:0007669"/>
    <property type="project" value="UniProtKB-SubCell"/>
</dbReference>
<evidence type="ECO:0000259" key="9">
    <source>
        <dbReference type="PROSITE" id="PS50850"/>
    </source>
</evidence>
<evidence type="ECO:0000256" key="5">
    <source>
        <dbReference type="ARBA" id="ARBA00022989"/>
    </source>
</evidence>
<dbReference type="Pfam" id="PF00083">
    <property type="entry name" value="Sugar_tr"/>
    <property type="match status" value="1"/>
</dbReference>
<dbReference type="OrthoDB" id="4142200at2759"/>
<dbReference type="Gene3D" id="1.20.1250.20">
    <property type="entry name" value="MFS general substrate transporter like domains"/>
    <property type="match status" value="1"/>
</dbReference>
<evidence type="ECO:0000256" key="3">
    <source>
        <dbReference type="ARBA" id="ARBA00022448"/>
    </source>
</evidence>
<keyword evidence="3 7" id="KW-0813">Transport</keyword>
<reference evidence="10 11" key="1">
    <citation type="journal article" date="2020" name="G3 (Bethesda)">
        <title>Genetic Underpinnings of Host Manipulation by Ophiocordyceps as Revealed by Comparative Transcriptomics.</title>
        <authorList>
            <person name="Will I."/>
            <person name="Das B."/>
            <person name="Trinh T."/>
            <person name="Brachmann A."/>
            <person name="Ohm R.A."/>
            <person name="de Bekker C."/>
        </authorList>
    </citation>
    <scope>NUCLEOTIDE SEQUENCE [LARGE SCALE GENOMIC DNA]</scope>
    <source>
        <strain evidence="10 11">EC05</strain>
    </source>
</reference>
<keyword evidence="11" id="KW-1185">Reference proteome</keyword>
<sequence length="505" mass="54957">MLFGFDISSMSGVLGTQAYKQFFGHPASFRQGTITASMPAGSLAGALSSAVLADRFSRKVSLQLGCLLWMTGSAVQSAAVNMPMLCAGRVLAGVCVGIASSVVPIYQSEIAPKEIRGRAVCLHQWAITWGILMQFFVQYGVAESVDGGPNDATQSTAAFRIPWAVQAVPGAVLAVGLFWCPHSPRWLASRDRWREALVVLARVHGGGDLHHPRVLAQYREIEETLRFDRERDGSGLGAVFRGRMVGRVVLGMSIQAWSQLCGMNIMMYYIVYVMESAEIGSPLLTASIQYVLNVLLTLPAMLYLDRWGRRPALVAGSFLMMVWLVTSGTCAIQQVYGQPNESRTRTRQNKDISWIVVGNKPASSAMVACSYLFVATFATTWGPTSWTYPAEIFPSHIRAMAVSMSTATNWAFNTVLAFVVPPLFNAMSFVHMFLAAHETKGFTLEEMDRVFESGGPAWRSGGRPAGSRLDELETRLEAAGEDKSRRSVAVCEVPLTPVGETRGGG</sequence>
<dbReference type="InterPro" id="IPR050360">
    <property type="entry name" value="MFS_Sugar_Transporters"/>
</dbReference>
<feature type="transmembrane region" description="Helical" evidence="8">
    <location>
        <begin position="410"/>
        <end position="434"/>
    </location>
</feature>
<dbReference type="EMBL" id="JAACLJ010000002">
    <property type="protein sequence ID" value="KAF4591360.1"/>
    <property type="molecule type" value="Genomic_DNA"/>
</dbReference>
<dbReference type="SUPFAM" id="SSF103473">
    <property type="entry name" value="MFS general substrate transporter"/>
    <property type="match status" value="1"/>
</dbReference>
<evidence type="ECO:0000256" key="6">
    <source>
        <dbReference type="ARBA" id="ARBA00023136"/>
    </source>
</evidence>
<evidence type="ECO:0000256" key="1">
    <source>
        <dbReference type="ARBA" id="ARBA00004141"/>
    </source>
</evidence>
<protein>
    <submittedName>
        <fullName evidence="10">High-affinity glucose transporter</fullName>
    </submittedName>
</protein>
<feature type="transmembrane region" description="Helical" evidence="8">
    <location>
        <begin position="311"/>
        <end position="336"/>
    </location>
</feature>
<comment type="subcellular location">
    <subcellularLocation>
        <location evidence="1">Membrane</location>
        <topology evidence="1">Multi-pass membrane protein</topology>
    </subcellularLocation>
</comment>
<dbReference type="InterPro" id="IPR036259">
    <property type="entry name" value="MFS_trans_sf"/>
</dbReference>
<dbReference type="GO" id="GO:0005351">
    <property type="term" value="F:carbohydrate:proton symporter activity"/>
    <property type="evidence" value="ECO:0007669"/>
    <property type="project" value="TreeGrafter"/>
</dbReference>
<dbReference type="PANTHER" id="PTHR48022:SF35">
    <property type="entry name" value="MAJOR FACILITATOR SUPERFAMILY (MFS) PROFILE DOMAIN-CONTAINING PROTEIN"/>
    <property type="match status" value="1"/>
</dbReference>
<keyword evidence="4 8" id="KW-0812">Transmembrane</keyword>
<dbReference type="PROSITE" id="PS00217">
    <property type="entry name" value="SUGAR_TRANSPORT_2"/>
    <property type="match status" value="1"/>
</dbReference>
<dbReference type="NCBIfam" id="TIGR00879">
    <property type="entry name" value="SP"/>
    <property type="match status" value="1"/>
</dbReference>
<dbReference type="PROSITE" id="PS00216">
    <property type="entry name" value="SUGAR_TRANSPORT_1"/>
    <property type="match status" value="1"/>
</dbReference>
<evidence type="ECO:0000256" key="7">
    <source>
        <dbReference type="RuleBase" id="RU003346"/>
    </source>
</evidence>
<dbReference type="Proteomes" id="UP000562929">
    <property type="component" value="Unassembled WGS sequence"/>
</dbReference>
<proteinExistence type="inferred from homology"/>
<feature type="domain" description="Major facilitator superfamily (MFS) profile" evidence="9">
    <location>
        <begin position="1"/>
        <end position="449"/>
    </location>
</feature>
<evidence type="ECO:0000313" key="11">
    <source>
        <dbReference type="Proteomes" id="UP000562929"/>
    </source>
</evidence>